<dbReference type="AlphaFoldDB" id="A0A1J4L531"/>
<reference evidence="1" key="1">
    <citation type="submission" date="2016-10" db="EMBL/GenBank/DDBJ databases">
        <authorList>
            <person name="Benchimol M."/>
            <person name="Almeida L.G."/>
            <person name="Vasconcelos A.T."/>
            <person name="Perreira-Neves A."/>
            <person name="Rosa I.A."/>
            <person name="Tasca T."/>
            <person name="Bogo M.R."/>
            <person name="de Souza W."/>
        </authorList>
    </citation>
    <scope>NUCLEOTIDE SEQUENCE [LARGE SCALE GENOMIC DNA]</scope>
    <source>
        <strain evidence="1">K</strain>
    </source>
</reference>
<dbReference type="VEuPathDB" id="TrichDB:TRFO_41283"/>
<protein>
    <submittedName>
        <fullName evidence="1">Uncharacterized protein</fullName>
    </submittedName>
</protein>
<dbReference type="InterPro" id="IPR016024">
    <property type="entry name" value="ARM-type_fold"/>
</dbReference>
<dbReference type="RefSeq" id="XP_068370236.1">
    <property type="nucleotide sequence ID" value="XM_068513682.1"/>
</dbReference>
<name>A0A1J4L531_9EUKA</name>
<organism evidence="1 2">
    <name type="scientific">Tritrichomonas foetus</name>
    <dbReference type="NCBI Taxonomy" id="1144522"/>
    <lineage>
        <taxon>Eukaryota</taxon>
        <taxon>Metamonada</taxon>
        <taxon>Parabasalia</taxon>
        <taxon>Tritrichomonadida</taxon>
        <taxon>Tritrichomonadidae</taxon>
        <taxon>Tritrichomonas</taxon>
    </lineage>
</organism>
<comment type="caution">
    <text evidence="1">The sequence shown here is derived from an EMBL/GenBank/DDBJ whole genome shotgun (WGS) entry which is preliminary data.</text>
</comment>
<gene>
    <name evidence="1" type="ORF">TRFO_41283</name>
</gene>
<dbReference type="GeneID" id="94848386"/>
<evidence type="ECO:0000313" key="2">
    <source>
        <dbReference type="Proteomes" id="UP000179807"/>
    </source>
</evidence>
<dbReference type="Proteomes" id="UP000179807">
    <property type="component" value="Unassembled WGS sequence"/>
</dbReference>
<proteinExistence type="predicted"/>
<evidence type="ECO:0000313" key="1">
    <source>
        <dbReference type="EMBL" id="OHT17100.1"/>
    </source>
</evidence>
<keyword evidence="2" id="KW-1185">Reference proteome</keyword>
<dbReference type="EMBL" id="MLAK01000036">
    <property type="protein sequence ID" value="OHT17100.1"/>
    <property type="molecule type" value="Genomic_DNA"/>
</dbReference>
<dbReference type="SUPFAM" id="SSF48371">
    <property type="entry name" value="ARM repeat"/>
    <property type="match status" value="1"/>
</dbReference>
<sequence>MDVSNYKATNSTQDVRQIIKELHKDNDILEDSPSEKSFDFTLFNHNNLSPLFNFFEMEPKKQCEYINFLYKLLDGIDDKFPEDINIYLLNLDFYNELLFIFQNVSSDYIFTTIIKIIYILIQKSDCDDIFFTDELLVPLIVATTQNSDSISIELRDYGFLILIHYTYKEPEHFFEFFSYEKVFPRLINLFIGDHYCTGRQNIVKFLEAICNVVHDIPLENASMLGDLFKFLPDYFDSIFFPDLLNCATKLCEQSPEFAHLFISRIPVGYIFSKLCEMPIFSRFATISMISTFLDTKDLLLYECFMPNFTWNWILPLFLNPDHNIDEYNSTDRIGLTQFATKIFVHCPETANYEHAKDILDNIVLFMNLTKFREKNTILIIISELFFIHNDNIAQLLLDHDYLDTVSQYLYSDTILSKNIIRSIHEIAKYAEYSSNPGIIQAMSDLTIIEKLVEIANSPPTSKEEAKENMGIYELVVNILNDTEIPMFHSFLIPPSGQ</sequence>
<accession>A0A1J4L531</accession>